<accession>A0ABD2U0H5</accession>
<dbReference type="Pfam" id="PF00847">
    <property type="entry name" value="AP2"/>
    <property type="match status" value="1"/>
</dbReference>
<dbReference type="InterPro" id="IPR036955">
    <property type="entry name" value="AP2/ERF_dom_sf"/>
</dbReference>
<comment type="subcellular location">
    <subcellularLocation>
        <location evidence="1">Nucleus</location>
    </subcellularLocation>
</comment>
<dbReference type="GO" id="GO:0005634">
    <property type="term" value="C:nucleus"/>
    <property type="evidence" value="ECO:0007669"/>
    <property type="project" value="UniProtKB-SubCell"/>
</dbReference>
<name>A0ABD2U0H5_9SOLN</name>
<evidence type="ECO:0000256" key="8">
    <source>
        <dbReference type="ARBA" id="ARBA00024343"/>
    </source>
</evidence>
<sequence>RSLSSCFSLNSKKTPMEEKHQSPIIFNNNQTTPSSSLTKRSITLKPSKQQSNHNKKIKSSTEKTKKIDDSKHPIYHGVRKRSWGKWVSEIREPRKKSRIWLGTFSTAEMAARAHDVAAMAIKGHLALLNFPELAHQFPKPASKCAKDIQSAAAKAAALNISPRNFMEKQSKCELMEMLCSPEETESTESSSSSSSLSLGSNNEDPFLDLPDLLLDLTQKFDKFCYYNSTWDLAGAVSNDSNYSGFWPQEDLYLWEYSHETELEVPQL</sequence>
<dbReference type="PRINTS" id="PR00367">
    <property type="entry name" value="ETHRSPELEMNT"/>
</dbReference>
<dbReference type="PROSITE" id="PS51032">
    <property type="entry name" value="AP2_ERF"/>
    <property type="match status" value="1"/>
</dbReference>
<dbReference type="Gene3D" id="3.30.730.10">
    <property type="entry name" value="AP2/ERF domain"/>
    <property type="match status" value="1"/>
</dbReference>
<evidence type="ECO:0000259" key="10">
    <source>
        <dbReference type="PROSITE" id="PS51032"/>
    </source>
</evidence>
<proteinExistence type="inferred from homology"/>
<dbReference type="SMART" id="SM00380">
    <property type="entry name" value="AP2"/>
    <property type="match status" value="1"/>
</dbReference>
<dbReference type="InterPro" id="IPR001471">
    <property type="entry name" value="AP2/ERF_dom"/>
</dbReference>
<comment type="caution">
    <text evidence="11">The sequence shown here is derived from an EMBL/GenBank/DDBJ whole genome shotgun (WGS) entry which is preliminary data.</text>
</comment>
<keyword evidence="6" id="KW-0804">Transcription</keyword>
<evidence type="ECO:0000256" key="4">
    <source>
        <dbReference type="ARBA" id="ARBA00023125"/>
    </source>
</evidence>
<organism evidence="11 12">
    <name type="scientific">Solanum stoloniferum</name>
    <dbReference type="NCBI Taxonomy" id="62892"/>
    <lineage>
        <taxon>Eukaryota</taxon>
        <taxon>Viridiplantae</taxon>
        <taxon>Streptophyta</taxon>
        <taxon>Embryophyta</taxon>
        <taxon>Tracheophyta</taxon>
        <taxon>Spermatophyta</taxon>
        <taxon>Magnoliopsida</taxon>
        <taxon>eudicotyledons</taxon>
        <taxon>Gunneridae</taxon>
        <taxon>Pentapetalae</taxon>
        <taxon>asterids</taxon>
        <taxon>lamiids</taxon>
        <taxon>Solanales</taxon>
        <taxon>Solanaceae</taxon>
        <taxon>Solanoideae</taxon>
        <taxon>Solaneae</taxon>
        <taxon>Solanum</taxon>
    </lineage>
</organism>
<feature type="compositionally biased region" description="Polar residues" evidence="9">
    <location>
        <begin position="24"/>
        <end position="52"/>
    </location>
</feature>
<evidence type="ECO:0000256" key="6">
    <source>
        <dbReference type="ARBA" id="ARBA00023163"/>
    </source>
</evidence>
<dbReference type="InterPro" id="IPR051032">
    <property type="entry name" value="AP2/ERF_TF_ERF_subfamily"/>
</dbReference>
<dbReference type="PANTHER" id="PTHR31985:SF291">
    <property type="entry name" value="ETHYLENE-RESPONSIVE TRANSCRIPTION FACTOR ERF038-LIKE"/>
    <property type="match status" value="1"/>
</dbReference>
<comment type="similarity">
    <text evidence="8">Belongs to the AP2/ERF transcription factor family. ERF subfamily.</text>
</comment>
<evidence type="ECO:0000256" key="7">
    <source>
        <dbReference type="ARBA" id="ARBA00023242"/>
    </source>
</evidence>
<feature type="non-terminal residue" evidence="11">
    <location>
        <position position="1"/>
    </location>
</feature>
<dbReference type="GO" id="GO:0006952">
    <property type="term" value="P:defense response"/>
    <property type="evidence" value="ECO:0007669"/>
    <property type="project" value="UniProtKB-KW"/>
</dbReference>
<evidence type="ECO:0000313" key="11">
    <source>
        <dbReference type="EMBL" id="KAL3362033.1"/>
    </source>
</evidence>
<evidence type="ECO:0000256" key="3">
    <source>
        <dbReference type="ARBA" id="ARBA00023015"/>
    </source>
</evidence>
<protein>
    <recommendedName>
        <fullName evidence="10">AP2/ERF domain-containing protein</fullName>
    </recommendedName>
</protein>
<feature type="region of interest" description="Disordered" evidence="9">
    <location>
        <begin position="1"/>
        <end position="67"/>
    </location>
</feature>
<dbReference type="Proteomes" id="UP001627284">
    <property type="component" value="Unassembled WGS sequence"/>
</dbReference>
<feature type="domain" description="AP2/ERF" evidence="10">
    <location>
        <begin position="74"/>
        <end position="131"/>
    </location>
</feature>
<reference evidence="11 12" key="1">
    <citation type="submission" date="2024-05" db="EMBL/GenBank/DDBJ databases">
        <title>De novo assembly of an allotetraploid wild potato.</title>
        <authorList>
            <person name="Hosaka A.J."/>
        </authorList>
    </citation>
    <scope>NUCLEOTIDE SEQUENCE [LARGE SCALE GENOMIC DNA]</scope>
    <source>
        <tissue evidence="11">Young leaves</tissue>
    </source>
</reference>
<keyword evidence="5" id="KW-0010">Activator</keyword>
<evidence type="ECO:0000256" key="1">
    <source>
        <dbReference type="ARBA" id="ARBA00004123"/>
    </source>
</evidence>
<dbReference type="EMBL" id="JBJKTR010000008">
    <property type="protein sequence ID" value="KAL3362033.1"/>
    <property type="molecule type" value="Genomic_DNA"/>
</dbReference>
<keyword evidence="3" id="KW-0805">Transcription regulation</keyword>
<evidence type="ECO:0000256" key="2">
    <source>
        <dbReference type="ARBA" id="ARBA00022821"/>
    </source>
</evidence>
<dbReference type="InterPro" id="IPR016177">
    <property type="entry name" value="DNA-bd_dom_sf"/>
</dbReference>
<dbReference type="PANTHER" id="PTHR31985">
    <property type="entry name" value="ETHYLENE-RESPONSIVE TRANSCRIPTION FACTOR ERF042-RELATED"/>
    <property type="match status" value="1"/>
</dbReference>
<keyword evidence="4" id="KW-0238">DNA-binding</keyword>
<dbReference type="SUPFAM" id="SSF54171">
    <property type="entry name" value="DNA-binding domain"/>
    <property type="match status" value="1"/>
</dbReference>
<dbReference type="GO" id="GO:0003677">
    <property type="term" value="F:DNA binding"/>
    <property type="evidence" value="ECO:0007669"/>
    <property type="project" value="UniProtKB-KW"/>
</dbReference>
<dbReference type="FunFam" id="3.30.730.10:FF:000001">
    <property type="entry name" value="Ethylene-responsive transcription factor 2"/>
    <property type="match status" value="1"/>
</dbReference>
<dbReference type="AlphaFoldDB" id="A0ABD2U0H5"/>
<keyword evidence="2" id="KW-0611">Plant defense</keyword>
<feature type="compositionally biased region" description="Polar residues" evidence="9">
    <location>
        <begin position="1"/>
        <end position="13"/>
    </location>
</feature>
<evidence type="ECO:0000313" key="12">
    <source>
        <dbReference type="Proteomes" id="UP001627284"/>
    </source>
</evidence>
<evidence type="ECO:0000256" key="5">
    <source>
        <dbReference type="ARBA" id="ARBA00023159"/>
    </source>
</evidence>
<gene>
    <name evidence="11" type="ORF">AABB24_014737</name>
</gene>
<dbReference type="CDD" id="cd00018">
    <property type="entry name" value="AP2"/>
    <property type="match status" value="1"/>
</dbReference>
<evidence type="ECO:0000256" key="9">
    <source>
        <dbReference type="SAM" id="MobiDB-lite"/>
    </source>
</evidence>
<keyword evidence="7" id="KW-0539">Nucleus</keyword>
<keyword evidence="12" id="KW-1185">Reference proteome</keyword>